<protein>
    <recommendedName>
        <fullName evidence="4">Sulfotransferase</fullName>
    </recommendedName>
</protein>
<keyword evidence="1" id="KW-1133">Transmembrane helix</keyword>
<dbReference type="EMBL" id="MU858264">
    <property type="protein sequence ID" value="KAK4207974.1"/>
    <property type="molecule type" value="Genomic_DNA"/>
</dbReference>
<organism evidence="2 3">
    <name type="scientific">Rhypophila decipiens</name>
    <dbReference type="NCBI Taxonomy" id="261697"/>
    <lineage>
        <taxon>Eukaryota</taxon>
        <taxon>Fungi</taxon>
        <taxon>Dikarya</taxon>
        <taxon>Ascomycota</taxon>
        <taxon>Pezizomycotina</taxon>
        <taxon>Sordariomycetes</taxon>
        <taxon>Sordariomycetidae</taxon>
        <taxon>Sordariales</taxon>
        <taxon>Naviculisporaceae</taxon>
        <taxon>Rhypophila</taxon>
    </lineage>
</organism>
<dbReference type="Gene3D" id="3.40.50.300">
    <property type="entry name" value="P-loop containing nucleotide triphosphate hydrolases"/>
    <property type="match status" value="1"/>
</dbReference>
<dbReference type="Pfam" id="PF17784">
    <property type="entry name" value="Sulfotransfer_4"/>
    <property type="match status" value="1"/>
</dbReference>
<feature type="transmembrane region" description="Helical" evidence="1">
    <location>
        <begin position="272"/>
        <end position="294"/>
    </location>
</feature>
<keyword evidence="1" id="KW-0472">Membrane</keyword>
<dbReference type="PANTHER" id="PTHR36978:SF4">
    <property type="entry name" value="P-LOOP CONTAINING NUCLEOSIDE TRIPHOSPHATE HYDROLASE PROTEIN"/>
    <property type="match status" value="1"/>
</dbReference>
<sequence length="296" mass="32442">MPSPKPHTAASTDGGGSNHDKREMRLLCLGLMRTGTYSIYTALTALGFANVYHGLNSLGVNDDWAILGAAADATFASTLRPNEPSRPKEFSRQEWDSLWGSCDAVTDVASVFGPALIRAYPDAKVLLVERDFDRWYKSFTEGVVDSLWGRMGDFFVGTVEPLIGSVAGPASRKMLLGWAGVSSGDGAELRRKEVLRAAWERHHREIREMCAGSEGKLLDYRMGDGWEPLCQFLGCEVPRDEQGNVLPFPHANEAAALRRKIIEQQVGMLKRAAIAVAPWAGVAVAGAAAGWWWWTF</sequence>
<keyword evidence="3" id="KW-1185">Reference proteome</keyword>
<gene>
    <name evidence="2" type="ORF">QBC37DRAFT_84950</name>
</gene>
<dbReference type="SUPFAM" id="SSF52540">
    <property type="entry name" value="P-loop containing nucleoside triphosphate hydrolases"/>
    <property type="match status" value="1"/>
</dbReference>
<keyword evidence="1" id="KW-0812">Transmembrane</keyword>
<name>A0AAN6XWH5_9PEZI</name>
<accession>A0AAN6XWH5</accession>
<proteinExistence type="predicted"/>
<dbReference type="InterPro" id="IPR027417">
    <property type="entry name" value="P-loop_NTPase"/>
</dbReference>
<evidence type="ECO:0008006" key="4">
    <source>
        <dbReference type="Google" id="ProtNLM"/>
    </source>
</evidence>
<evidence type="ECO:0000313" key="2">
    <source>
        <dbReference type="EMBL" id="KAK4207974.1"/>
    </source>
</evidence>
<dbReference type="PANTHER" id="PTHR36978">
    <property type="entry name" value="P-LOOP CONTAINING NUCLEOTIDE TRIPHOSPHATE HYDROLASE"/>
    <property type="match status" value="1"/>
</dbReference>
<evidence type="ECO:0000313" key="3">
    <source>
        <dbReference type="Proteomes" id="UP001301769"/>
    </source>
</evidence>
<reference evidence="2" key="1">
    <citation type="journal article" date="2023" name="Mol. Phylogenet. Evol.">
        <title>Genome-scale phylogeny and comparative genomics of the fungal order Sordariales.</title>
        <authorList>
            <person name="Hensen N."/>
            <person name="Bonometti L."/>
            <person name="Westerberg I."/>
            <person name="Brannstrom I.O."/>
            <person name="Guillou S."/>
            <person name="Cros-Aarteil S."/>
            <person name="Calhoun S."/>
            <person name="Haridas S."/>
            <person name="Kuo A."/>
            <person name="Mondo S."/>
            <person name="Pangilinan J."/>
            <person name="Riley R."/>
            <person name="LaButti K."/>
            <person name="Andreopoulos B."/>
            <person name="Lipzen A."/>
            <person name="Chen C."/>
            <person name="Yan M."/>
            <person name="Daum C."/>
            <person name="Ng V."/>
            <person name="Clum A."/>
            <person name="Steindorff A."/>
            <person name="Ohm R.A."/>
            <person name="Martin F."/>
            <person name="Silar P."/>
            <person name="Natvig D.O."/>
            <person name="Lalanne C."/>
            <person name="Gautier V."/>
            <person name="Ament-Velasquez S.L."/>
            <person name="Kruys A."/>
            <person name="Hutchinson M.I."/>
            <person name="Powell A.J."/>
            <person name="Barry K."/>
            <person name="Miller A.N."/>
            <person name="Grigoriev I.V."/>
            <person name="Debuchy R."/>
            <person name="Gladieux P."/>
            <person name="Hiltunen Thoren M."/>
            <person name="Johannesson H."/>
        </authorList>
    </citation>
    <scope>NUCLEOTIDE SEQUENCE</scope>
    <source>
        <strain evidence="2">PSN293</strain>
    </source>
</reference>
<dbReference type="Proteomes" id="UP001301769">
    <property type="component" value="Unassembled WGS sequence"/>
</dbReference>
<comment type="caution">
    <text evidence="2">The sequence shown here is derived from an EMBL/GenBank/DDBJ whole genome shotgun (WGS) entry which is preliminary data.</text>
</comment>
<dbReference type="AlphaFoldDB" id="A0AAN6XWH5"/>
<evidence type="ECO:0000256" key="1">
    <source>
        <dbReference type="SAM" id="Phobius"/>
    </source>
</evidence>
<reference evidence="2" key="2">
    <citation type="submission" date="2023-05" db="EMBL/GenBank/DDBJ databases">
        <authorList>
            <consortium name="Lawrence Berkeley National Laboratory"/>
            <person name="Steindorff A."/>
            <person name="Hensen N."/>
            <person name="Bonometti L."/>
            <person name="Westerberg I."/>
            <person name="Brannstrom I.O."/>
            <person name="Guillou S."/>
            <person name="Cros-Aarteil S."/>
            <person name="Calhoun S."/>
            <person name="Haridas S."/>
            <person name="Kuo A."/>
            <person name="Mondo S."/>
            <person name="Pangilinan J."/>
            <person name="Riley R."/>
            <person name="Labutti K."/>
            <person name="Andreopoulos B."/>
            <person name="Lipzen A."/>
            <person name="Chen C."/>
            <person name="Yanf M."/>
            <person name="Daum C."/>
            <person name="Ng V."/>
            <person name="Clum A."/>
            <person name="Ohm R."/>
            <person name="Martin F."/>
            <person name="Silar P."/>
            <person name="Natvig D."/>
            <person name="Lalanne C."/>
            <person name="Gautier V."/>
            <person name="Ament-Velasquez S.L."/>
            <person name="Kruys A."/>
            <person name="Hutchinson M.I."/>
            <person name="Powell A.J."/>
            <person name="Barry K."/>
            <person name="Miller A.N."/>
            <person name="Grigoriev I.V."/>
            <person name="Debuchy R."/>
            <person name="Gladieux P."/>
            <person name="Thoren M.H."/>
            <person name="Johannesson H."/>
        </authorList>
    </citation>
    <scope>NUCLEOTIDE SEQUENCE</scope>
    <source>
        <strain evidence="2">PSN293</strain>
    </source>
</reference>
<dbReference type="InterPro" id="IPR040632">
    <property type="entry name" value="Sulfotransfer_4"/>
</dbReference>